<evidence type="ECO:0000313" key="1">
    <source>
        <dbReference type="EMBL" id="KAK6298334.1"/>
    </source>
</evidence>
<keyword evidence="2" id="KW-1185">Reference proteome</keyword>
<dbReference type="Proteomes" id="UP001356427">
    <property type="component" value="Unassembled WGS sequence"/>
</dbReference>
<gene>
    <name evidence="1" type="ORF">J4Q44_G00313890</name>
</gene>
<comment type="caution">
    <text evidence="1">The sequence shown here is derived from an EMBL/GenBank/DDBJ whole genome shotgun (WGS) entry which is preliminary data.</text>
</comment>
<accession>A0AAN8KZX1</accession>
<evidence type="ECO:0000313" key="2">
    <source>
        <dbReference type="Proteomes" id="UP001356427"/>
    </source>
</evidence>
<dbReference type="AlphaFoldDB" id="A0AAN8KZX1"/>
<name>A0AAN8KZX1_9TELE</name>
<reference evidence="1 2" key="1">
    <citation type="submission" date="2021-04" db="EMBL/GenBank/DDBJ databases">
        <authorList>
            <person name="De Guttry C."/>
            <person name="Zahm M."/>
            <person name="Klopp C."/>
            <person name="Cabau C."/>
            <person name="Louis A."/>
            <person name="Berthelot C."/>
            <person name="Parey E."/>
            <person name="Roest Crollius H."/>
            <person name="Montfort J."/>
            <person name="Robinson-Rechavi M."/>
            <person name="Bucao C."/>
            <person name="Bouchez O."/>
            <person name="Gislard M."/>
            <person name="Lluch J."/>
            <person name="Milhes M."/>
            <person name="Lampietro C."/>
            <person name="Lopez Roques C."/>
            <person name="Donnadieu C."/>
            <person name="Braasch I."/>
            <person name="Desvignes T."/>
            <person name="Postlethwait J."/>
            <person name="Bobe J."/>
            <person name="Wedekind C."/>
            <person name="Guiguen Y."/>
        </authorList>
    </citation>
    <scope>NUCLEOTIDE SEQUENCE [LARGE SCALE GENOMIC DNA]</scope>
    <source>
        <strain evidence="1">Cs_M1</strain>
        <tissue evidence="1">Blood</tissue>
    </source>
</reference>
<protein>
    <submittedName>
        <fullName evidence="1">Uncharacterized protein</fullName>
    </submittedName>
</protein>
<sequence>MVARLQVAALDHNYSVDRQQAPTKEGVLRFKQEFSKAARAFVVKPIKEEKTWCFRSELQHGIVDRCANGPSQRTLLSAQRERVVVTLGERAGVPKMEKEQAIQQRIQRYTHP</sequence>
<organism evidence="1 2">
    <name type="scientific">Coregonus suidteri</name>
    <dbReference type="NCBI Taxonomy" id="861788"/>
    <lineage>
        <taxon>Eukaryota</taxon>
        <taxon>Metazoa</taxon>
        <taxon>Chordata</taxon>
        <taxon>Craniata</taxon>
        <taxon>Vertebrata</taxon>
        <taxon>Euteleostomi</taxon>
        <taxon>Actinopterygii</taxon>
        <taxon>Neopterygii</taxon>
        <taxon>Teleostei</taxon>
        <taxon>Protacanthopterygii</taxon>
        <taxon>Salmoniformes</taxon>
        <taxon>Salmonidae</taxon>
        <taxon>Coregoninae</taxon>
        <taxon>Coregonus</taxon>
    </lineage>
</organism>
<proteinExistence type="predicted"/>
<dbReference type="EMBL" id="JAGTTL010000030">
    <property type="protein sequence ID" value="KAK6298334.1"/>
    <property type="molecule type" value="Genomic_DNA"/>
</dbReference>